<dbReference type="EMBL" id="JAULSY010000025">
    <property type="protein sequence ID" value="KAK0671024.1"/>
    <property type="molecule type" value="Genomic_DNA"/>
</dbReference>
<feature type="compositionally biased region" description="Polar residues" evidence="1">
    <location>
        <begin position="56"/>
        <end position="68"/>
    </location>
</feature>
<evidence type="ECO:0000256" key="1">
    <source>
        <dbReference type="SAM" id="MobiDB-lite"/>
    </source>
</evidence>
<feature type="region of interest" description="Disordered" evidence="1">
    <location>
        <begin position="56"/>
        <end position="76"/>
    </location>
</feature>
<name>A0AA39ZH91_9PEZI</name>
<comment type="caution">
    <text evidence="2">The sequence shown here is derived from an EMBL/GenBank/DDBJ whole genome shotgun (WGS) entry which is preliminary data.</text>
</comment>
<organism evidence="2 3">
    <name type="scientific">Cercophora samala</name>
    <dbReference type="NCBI Taxonomy" id="330535"/>
    <lineage>
        <taxon>Eukaryota</taxon>
        <taxon>Fungi</taxon>
        <taxon>Dikarya</taxon>
        <taxon>Ascomycota</taxon>
        <taxon>Pezizomycotina</taxon>
        <taxon>Sordariomycetes</taxon>
        <taxon>Sordariomycetidae</taxon>
        <taxon>Sordariales</taxon>
        <taxon>Lasiosphaeriaceae</taxon>
        <taxon>Cercophora</taxon>
    </lineage>
</organism>
<sequence length="83" mass="9223">MDPDDDEEYIVGKKAGMDTEMTDADKRSSVEQYLEAYKEVLKVAQKEWDVWVYGSGTPTQSKSPTASPTCEGVQGSMEQLVKV</sequence>
<reference evidence="2" key="1">
    <citation type="submission" date="2023-06" db="EMBL/GenBank/DDBJ databases">
        <title>Genome-scale phylogeny and comparative genomics of the fungal order Sordariales.</title>
        <authorList>
            <consortium name="Lawrence Berkeley National Laboratory"/>
            <person name="Hensen N."/>
            <person name="Bonometti L."/>
            <person name="Westerberg I."/>
            <person name="Brannstrom I.O."/>
            <person name="Guillou S."/>
            <person name="Cros-Aarteil S."/>
            <person name="Calhoun S."/>
            <person name="Haridas S."/>
            <person name="Kuo A."/>
            <person name="Mondo S."/>
            <person name="Pangilinan J."/>
            <person name="Riley R."/>
            <person name="Labutti K."/>
            <person name="Andreopoulos B."/>
            <person name="Lipzen A."/>
            <person name="Chen C."/>
            <person name="Yanf M."/>
            <person name="Daum C."/>
            <person name="Ng V."/>
            <person name="Clum A."/>
            <person name="Steindorff A."/>
            <person name="Ohm R."/>
            <person name="Martin F."/>
            <person name="Silar P."/>
            <person name="Natvig D."/>
            <person name="Lalanne C."/>
            <person name="Gautier V."/>
            <person name="Ament-Velasquez S.L."/>
            <person name="Kruys A."/>
            <person name="Hutchinson M.I."/>
            <person name="Powell A.J."/>
            <person name="Barry K."/>
            <person name="Miller A.N."/>
            <person name="Grigoriev I.V."/>
            <person name="Debuchy R."/>
            <person name="Gladieux P."/>
            <person name="Thoren M.H."/>
            <person name="Johannesson H."/>
        </authorList>
    </citation>
    <scope>NUCLEOTIDE SEQUENCE</scope>
    <source>
        <strain evidence="2">CBS 307.81</strain>
    </source>
</reference>
<proteinExistence type="predicted"/>
<gene>
    <name evidence="2" type="ORF">QBC41DRAFT_301028</name>
</gene>
<dbReference type="AlphaFoldDB" id="A0AA39ZH91"/>
<protein>
    <submittedName>
        <fullName evidence="2">Uncharacterized protein</fullName>
    </submittedName>
</protein>
<evidence type="ECO:0000313" key="3">
    <source>
        <dbReference type="Proteomes" id="UP001174997"/>
    </source>
</evidence>
<keyword evidence="3" id="KW-1185">Reference proteome</keyword>
<evidence type="ECO:0000313" key="2">
    <source>
        <dbReference type="EMBL" id="KAK0671024.1"/>
    </source>
</evidence>
<dbReference type="Proteomes" id="UP001174997">
    <property type="component" value="Unassembled WGS sequence"/>
</dbReference>
<accession>A0AA39ZH91</accession>